<dbReference type="GO" id="GO:0004672">
    <property type="term" value="F:protein kinase activity"/>
    <property type="evidence" value="ECO:0007669"/>
    <property type="project" value="InterPro"/>
</dbReference>
<evidence type="ECO:0000256" key="3">
    <source>
        <dbReference type="SAM" id="MobiDB-lite"/>
    </source>
</evidence>
<dbReference type="PANTHER" id="PTHR47989">
    <property type="entry name" value="OS01G0750732 PROTEIN"/>
    <property type="match status" value="1"/>
</dbReference>
<dbReference type="PROSITE" id="PS50011">
    <property type="entry name" value="PROTEIN_KINASE_DOM"/>
    <property type="match status" value="1"/>
</dbReference>
<accession>A0A835DI70</accession>
<dbReference type="Proteomes" id="UP000655225">
    <property type="component" value="Unassembled WGS sequence"/>
</dbReference>
<keyword evidence="4" id="KW-0732">Signal</keyword>
<dbReference type="SUPFAM" id="SSF56112">
    <property type="entry name" value="Protein kinase-like (PK-like)"/>
    <property type="match status" value="1"/>
</dbReference>
<name>A0A835DI70_TETSI</name>
<evidence type="ECO:0000313" key="6">
    <source>
        <dbReference type="EMBL" id="KAF8400999.1"/>
    </source>
</evidence>
<feature type="domain" description="Protein kinase" evidence="5">
    <location>
        <begin position="422"/>
        <end position="629"/>
    </location>
</feature>
<feature type="signal peptide" evidence="4">
    <location>
        <begin position="1"/>
        <end position="18"/>
    </location>
</feature>
<proteinExistence type="predicted"/>
<dbReference type="Pfam" id="PF07714">
    <property type="entry name" value="PK_Tyr_Ser-Thr"/>
    <property type="match status" value="1"/>
</dbReference>
<comment type="caution">
    <text evidence="6">The sequence shown here is derived from an EMBL/GenBank/DDBJ whole genome shotgun (WGS) entry which is preliminary data.</text>
</comment>
<keyword evidence="2" id="KW-0067">ATP-binding</keyword>
<dbReference type="InterPro" id="IPR011009">
    <property type="entry name" value="Kinase-like_dom_sf"/>
</dbReference>
<dbReference type="InterPro" id="IPR057597">
    <property type="entry name" value="ALE2_N"/>
</dbReference>
<dbReference type="InterPro" id="IPR000719">
    <property type="entry name" value="Prot_kinase_dom"/>
</dbReference>
<sequence>MGMQVIILLMKLCVIVVASVVHGSAGSVLRPPLAVPPLKAAPVPQTIQGLVPSQPPSPPTVLPLYKSAPPPLTIRGHVSSMPASAPNSRGPDSMVPVTVPVASCIITKEIATNATHHPSNYARNSSAYVTSFCCSKNVVPVASSPRKLPQKPLAIHPIMPGVPPSMLPGLLIPSAPSHPPTVLPKKSTRKHRAHPPLNQGSSSRKLKTPLPSPVLALPPPPPNEDCTSITCTELLTNNSPGSPCGCVWPMQVALRLSVALYTFFPLVSKLAEEIAAGVFMKQSQVRIMGANAASQQEEKTIILIDLVPLGEKFDYTTAFRLPPSPPFGPLSITTIDDRPYSGLVNNARTIHPLGVNVGRRQKDGLGGGMIYIIALSSSIAEVICIGAACSASLSVGSSIATYAESAKTFSASEIERSLLITLMLQEYLGKVALGVSILYSGVLDDGTKVVVKVLKRDDQQGGQEFLAEVEMLSHLHHRNLVKLIGICRQEHTRCLVCELIPNGSVDSHLYGSNTYKQYSSISGLCMDFAEVLDIMTLLLFDSLGFGFDCVPFVWSQEWKEKQLHLIGGARMKIALGAAQAPEYAMTGHLLVKSDVYSYGVVLLDILTGRKPVDMSQSEGKLPANQADGA</sequence>
<dbReference type="OrthoDB" id="4062651at2759"/>
<keyword evidence="7" id="KW-1185">Reference proteome</keyword>
<evidence type="ECO:0000313" key="7">
    <source>
        <dbReference type="Proteomes" id="UP000655225"/>
    </source>
</evidence>
<protein>
    <recommendedName>
        <fullName evidence="5">Protein kinase domain-containing protein</fullName>
    </recommendedName>
</protein>
<dbReference type="Pfam" id="PF23180">
    <property type="entry name" value="ALE2_N"/>
    <property type="match status" value="1"/>
</dbReference>
<dbReference type="Gene3D" id="1.10.510.10">
    <property type="entry name" value="Transferase(Phosphotransferase) domain 1"/>
    <property type="match status" value="2"/>
</dbReference>
<dbReference type="PANTHER" id="PTHR47989:SF45">
    <property type="entry name" value="OS01G0709500 PROTEIN"/>
    <property type="match status" value="1"/>
</dbReference>
<feature type="chain" id="PRO_5032694291" description="Protein kinase domain-containing protein" evidence="4">
    <location>
        <begin position="19"/>
        <end position="629"/>
    </location>
</feature>
<evidence type="ECO:0000256" key="1">
    <source>
        <dbReference type="ARBA" id="ARBA00022741"/>
    </source>
</evidence>
<evidence type="ECO:0000259" key="5">
    <source>
        <dbReference type="PROSITE" id="PS50011"/>
    </source>
</evidence>
<gene>
    <name evidence="6" type="ORF">HHK36_014302</name>
</gene>
<feature type="region of interest" description="Disordered" evidence="3">
    <location>
        <begin position="173"/>
        <end position="211"/>
    </location>
</feature>
<keyword evidence="1" id="KW-0547">Nucleotide-binding</keyword>
<dbReference type="GO" id="GO:0005524">
    <property type="term" value="F:ATP binding"/>
    <property type="evidence" value="ECO:0007669"/>
    <property type="project" value="UniProtKB-KW"/>
</dbReference>
<organism evidence="6 7">
    <name type="scientific">Tetracentron sinense</name>
    <name type="common">Spur-leaf</name>
    <dbReference type="NCBI Taxonomy" id="13715"/>
    <lineage>
        <taxon>Eukaryota</taxon>
        <taxon>Viridiplantae</taxon>
        <taxon>Streptophyta</taxon>
        <taxon>Embryophyta</taxon>
        <taxon>Tracheophyta</taxon>
        <taxon>Spermatophyta</taxon>
        <taxon>Magnoliopsida</taxon>
        <taxon>Trochodendrales</taxon>
        <taxon>Trochodendraceae</taxon>
        <taxon>Tetracentron</taxon>
    </lineage>
</organism>
<dbReference type="AlphaFoldDB" id="A0A835DI70"/>
<dbReference type="EMBL" id="JABCRI010000009">
    <property type="protein sequence ID" value="KAF8400999.1"/>
    <property type="molecule type" value="Genomic_DNA"/>
</dbReference>
<evidence type="ECO:0000256" key="2">
    <source>
        <dbReference type="ARBA" id="ARBA00022840"/>
    </source>
</evidence>
<reference evidence="6 7" key="1">
    <citation type="submission" date="2020-04" db="EMBL/GenBank/DDBJ databases">
        <title>Plant Genome Project.</title>
        <authorList>
            <person name="Zhang R.-G."/>
        </authorList>
    </citation>
    <scope>NUCLEOTIDE SEQUENCE [LARGE SCALE GENOMIC DNA]</scope>
    <source>
        <strain evidence="6">YNK0</strain>
        <tissue evidence="6">Leaf</tissue>
    </source>
</reference>
<evidence type="ECO:0000256" key="4">
    <source>
        <dbReference type="SAM" id="SignalP"/>
    </source>
</evidence>
<dbReference type="InterPro" id="IPR001245">
    <property type="entry name" value="Ser-Thr/Tyr_kinase_cat_dom"/>
</dbReference>